<evidence type="ECO:0000259" key="1">
    <source>
        <dbReference type="Pfam" id="PF08083"/>
    </source>
</evidence>
<dbReference type="Pfam" id="PF10598">
    <property type="entry name" value="RRM_4"/>
    <property type="match status" value="1"/>
</dbReference>
<feature type="domain" description="RNA recognition motif spliceosomal PrP8" evidence="2">
    <location>
        <begin position="366"/>
        <end position="432"/>
    </location>
</feature>
<dbReference type="GO" id="GO:0030620">
    <property type="term" value="F:U2 snRNA binding"/>
    <property type="evidence" value="ECO:0007669"/>
    <property type="project" value="TreeGrafter"/>
</dbReference>
<evidence type="ECO:0000259" key="2">
    <source>
        <dbReference type="Pfam" id="PF10598"/>
    </source>
</evidence>
<evidence type="ECO:0000313" key="3">
    <source>
        <dbReference type="EMBL" id="KCZ79509.1"/>
    </source>
</evidence>
<dbReference type="GO" id="GO:0097157">
    <property type="term" value="F:pre-mRNA intronic binding"/>
    <property type="evidence" value="ECO:0007669"/>
    <property type="project" value="TreeGrafter"/>
</dbReference>
<dbReference type="InterPro" id="IPR027652">
    <property type="entry name" value="PRP8"/>
</dbReference>
<dbReference type="AlphaFoldDB" id="A0A059EXP3"/>
<dbReference type="VEuPathDB" id="MicrosporidiaDB:H312_03096"/>
<protein>
    <submittedName>
        <fullName evidence="3">Uncharacterized protein</fullName>
    </submittedName>
</protein>
<gene>
    <name evidence="3" type="ORF">H312_03096</name>
</gene>
<proteinExistence type="predicted"/>
<name>A0A059EXP3_9MICR</name>
<dbReference type="InterPro" id="IPR012592">
    <property type="entry name" value="PROCN"/>
</dbReference>
<dbReference type="OrthoDB" id="1931567at2759"/>
<organism evidence="3 4">
    <name type="scientific">Anncaliia algerae PRA339</name>
    <dbReference type="NCBI Taxonomy" id="1288291"/>
    <lineage>
        <taxon>Eukaryota</taxon>
        <taxon>Fungi</taxon>
        <taxon>Fungi incertae sedis</taxon>
        <taxon>Microsporidia</taxon>
        <taxon>Tubulinosematoidea</taxon>
        <taxon>Tubulinosematidae</taxon>
        <taxon>Anncaliia</taxon>
    </lineage>
</organism>
<reference evidence="4" key="1">
    <citation type="submission" date="2013-02" db="EMBL/GenBank/DDBJ databases">
        <authorList>
            <consortium name="The Broad Institute Genome Sequencing Platform"/>
            <person name="Cuomo C."/>
            <person name="Becnel J."/>
            <person name="Sanscrainte N."/>
            <person name="Walker B."/>
            <person name="Young S.K."/>
            <person name="Zeng Q."/>
            <person name="Gargeya S."/>
            <person name="Fitzgerald M."/>
            <person name="Haas B."/>
            <person name="Abouelleil A."/>
            <person name="Alvarado L."/>
            <person name="Arachchi H.M."/>
            <person name="Berlin A.M."/>
            <person name="Chapman S.B."/>
            <person name="Dewar J."/>
            <person name="Goldberg J."/>
            <person name="Griggs A."/>
            <person name="Gujja S."/>
            <person name="Hansen M."/>
            <person name="Howarth C."/>
            <person name="Imamovic A."/>
            <person name="Larimer J."/>
            <person name="McCowan C."/>
            <person name="Murphy C."/>
            <person name="Neiman D."/>
            <person name="Pearson M."/>
            <person name="Priest M."/>
            <person name="Roberts A."/>
            <person name="Saif S."/>
            <person name="Shea T."/>
            <person name="Sisk P."/>
            <person name="Sykes S."/>
            <person name="Wortman J."/>
            <person name="Nusbaum C."/>
            <person name="Birren B."/>
        </authorList>
    </citation>
    <scope>NUCLEOTIDE SEQUENCE [LARGE SCALE GENOMIC DNA]</scope>
    <source>
        <strain evidence="4">PRA339</strain>
    </source>
</reference>
<dbReference type="GO" id="GO:0030619">
    <property type="term" value="F:U1 snRNA binding"/>
    <property type="evidence" value="ECO:0007669"/>
    <property type="project" value="TreeGrafter"/>
</dbReference>
<keyword evidence="4" id="KW-1185">Reference proteome</keyword>
<sequence>RLGINFNLLRESFRLLQLIDSTFDYEKDLGLYRYKYSTMRQLKMIKEVNFMYKILKNEDTPFILQRKIWQDFFNGVKEYLKNNLNNLILRLSNKRDKKIKPLTKQRKESVYDLTFTKNFLTNFTEEDKKRAKMHLSEAIKHYKAGLAYVTNDELLNNAIKQALVSFESDYIQETKKLIDNLKNRKIEKVEYKKLMGRLNRLDIKKEKLRQITYLKDGPNNDYLFFYEDFLRIKKRFIYDHLETKITFPEFNYLTENIVKEILTIFNIEEEPKEFFNYITNTLLTTNSFVVSYKRNDYFDDSFYFNDSCRLTGKFNDNLEIIDLFLVKYLKSFIINRKKNYFNDWLEKKNILFNNLNSYSFNLFNSFDLNVLNKILNHFMDVNLVSFIIKRYNSAVIYKDMKYYNNVGLIDIKISEFIYNLLLIIVDNILMNEDIYHRINEIVLTKEIKIPSYLINSVFKNNDIILNNYLFDSQGKKLCLTYKYQNMLELKLKKLIRSSNCLSFNTISIKWNSFLKKVEINDQIMPLLLIYQKKILDCVKRGISSRMSNRFPLFIFY</sequence>
<dbReference type="GO" id="GO:0000244">
    <property type="term" value="P:spliceosomal tri-snRNP complex assembly"/>
    <property type="evidence" value="ECO:0007669"/>
    <property type="project" value="TreeGrafter"/>
</dbReference>
<dbReference type="GO" id="GO:0017070">
    <property type="term" value="F:U6 snRNA binding"/>
    <property type="evidence" value="ECO:0007669"/>
    <property type="project" value="TreeGrafter"/>
</dbReference>
<dbReference type="HOGENOM" id="CLU_490568_0_0_1"/>
<dbReference type="InterPro" id="IPR019582">
    <property type="entry name" value="RRM_spliceosomal_PrP8"/>
</dbReference>
<accession>A0A059EXP3</accession>
<reference evidence="3 4" key="2">
    <citation type="submission" date="2014-03" db="EMBL/GenBank/DDBJ databases">
        <title>The Genome Sequence of Anncaliia algerae insect isolate PRA339.</title>
        <authorList>
            <consortium name="The Broad Institute Genome Sequencing Platform"/>
            <consortium name="The Broad Institute Genome Sequencing Center for Infectious Disease"/>
            <person name="Cuomo C."/>
            <person name="Becnel J."/>
            <person name="Sanscrainte N."/>
            <person name="Walker B."/>
            <person name="Young S.K."/>
            <person name="Zeng Q."/>
            <person name="Gargeya S."/>
            <person name="Fitzgerald M."/>
            <person name="Haas B."/>
            <person name="Abouelleil A."/>
            <person name="Alvarado L."/>
            <person name="Arachchi H.M."/>
            <person name="Berlin A.M."/>
            <person name="Chapman S.B."/>
            <person name="Dewar J."/>
            <person name="Goldberg J."/>
            <person name="Griggs A."/>
            <person name="Gujja S."/>
            <person name="Hansen M."/>
            <person name="Howarth C."/>
            <person name="Imamovic A."/>
            <person name="Larimer J."/>
            <person name="McCowan C."/>
            <person name="Murphy C."/>
            <person name="Neiman D."/>
            <person name="Pearson M."/>
            <person name="Priest M."/>
            <person name="Roberts A."/>
            <person name="Saif S."/>
            <person name="Shea T."/>
            <person name="Sisk P."/>
            <person name="Sykes S."/>
            <person name="Wortman J."/>
            <person name="Nusbaum C."/>
            <person name="Birren B."/>
        </authorList>
    </citation>
    <scope>NUCLEOTIDE SEQUENCE [LARGE SCALE GENOMIC DNA]</scope>
    <source>
        <strain evidence="3 4">PRA339</strain>
    </source>
</reference>
<feature type="non-terminal residue" evidence="3">
    <location>
        <position position="1"/>
    </location>
</feature>
<dbReference type="PANTHER" id="PTHR11140:SF0">
    <property type="entry name" value="PRE-MRNA-PROCESSING-SPLICING FACTOR 8"/>
    <property type="match status" value="1"/>
</dbReference>
<dbReference type="Pfam" id="PF08083">
    <property type="entry name" value="PROCN"/>
    <property type="match status" value="1"/>
</dbReference>
<dbReference type="EMBL" id="KK365263">
    <property type="protein sequence ID" value="KCZ79509.1"/>
    <property type="molecule type" value="Genomic_DNA"/>
</dbReference>
<dbReference type="GO" id="GO:0030623">
    <property type="term" value="F:U5 snRNA binding"/>
    <property type="evidence" value="ECO:0007669"/>
    <property type="project" value="TreeGrafter"/>
</dbReference>
<dbReference type="STRING" id="1288291.A0A059EXP3"/>
<dbReference type="PANTHER" id="PTHR11140">
    <property type="entry name" value="PRE-MRNA SPLICING FACTOR PRP8"/>
    <property type="match status" value="1"/>
</dbReference>
<dbReference type="GO" id="GO:0071013">
    <property type="term" value="C:catalytic step 2 spliceosome"/>
    <property type="evidence" value="ECO:0007669"/>
    <property type="project" value="TreeGrafter"/>
</dbReference>
<dbReference type="GO" id="GO:0005682">
    <property type="term" value="C:U5 snRNP"/>
    <property type="evidence" value="ECO:0007669"/>
    <property type="project" value="TreeGrafter"/>
</dbReference>
<evidence type="ECO:0000313" key="4">
    <source>
        <dbReference type="Proteomes" id="UP000030655"/>
    </source>
</evidence>
<dbReference type="Proteomes" id="UP000030655">
    <property type="component" value="Unassembled WGS sequence"/>
</dbReference>
<feature type="non-terminal residue" evidence="3">
    <location>
        <position position="556"/>
    </location>
</feature>
<feature type="domain" description="PROCN" evidence="1">
    <location>
        <begin position="15"/>
        <end position="219"/>
    </location>
</feature>